<dbReference type="Proteomes" id="UP000251853">
    <property type="component" value="Unassembled WGS sequence"/>
</dbReference>
<organism evidence="1 2">
    <name type="scientific">Enterocloster clostridioformis</name>
    <dbReference type="NCBI Taxonomy" id="1531"/>
    <lineage>
        <taxon>Bacteria</taxon>
        <taxon>Bacillati</taxon>
        <taxon>Bacillota</taxon>
        <taxon>Clostridia</taxon>
        <taxon>Lachnospirales</taxon>
        <taxon>Lachnospiraceae</taxon>
        <taxon>Enterocloster</taxon>
    </lineage>
</organism>
<sequence length="132" mass="15404">MEMINKEERKAVVKRLYSLAYWFTNEMFNDEEKGARNKARFEKECKEKPGEVIMMVDCSENNARVMKSCLKETRDAINFLKNAEYDVELWQLAGINAMLDQCNTENIIPFDLPSAIKGLLCMHIICEEQPEE</sequence>
<dbReference type="RefSeq" id="WP_112482700.1">
    <property type="nucleotide sequence ID" value="NZ_JAIWZC010000001.1"/>
</dbReference>
<dbReference type="EMBL" id="UAVW01000016">
    <property type="protein sequence ID" value="SQB14884.1"/>
    <property type="molecule type" value="Genomic_DNA"/>
</dbReference>
<reference evidence="1 2" key="1">
    <citation type="submission" date="2018-06" db="EMBL/GenBank/DDBJ databases">
        <authorList>
            <consortium name="Pathogen Informatics"/>
            <person name="Doyle S."/>
        </authorList>
    </citation>
    <scope>NUCLEOTIDE SEQUENCE [LARGE SCALE GENOMIC DNA]</scope>
    <source>
        <strain evidence="1 2">NCTC11224</strain>
    </source>
</reference>
<accession>A0A2X2UEL8</accession>
<proteinExistence type="predicted"/>
<evidence type="ECO:0000313" key="1">
    <source>
        <dbReference type="EMBL" id="SQB14884.1"/>
    </source>
</evidence>
<name>A0A2X2UEL8_9FIRM</name>
<protein>
    <submittedName>
        <fullName evidence="1">Uncharacterized protein</fullName>
    </submittedName>
</protein>
<evidence type="ECO:0000313" key="2">
    <source>
        <dbReference type="Proteomes" id="UP000251853"/>
    </source>
</evidence>
<keyword evidence="2" id="KW-1185">Reference proteome</keyword>
<dbReference type="AlphaFoldDB" id="A0A2X2UEL8"/>
<gene>
    <name evidence="1" type="ORF">NCTC11224_03938</name>
</gene>